<reference evidence="3 4" key="1">
    <citation type="journal article" date="2012" name="J. Bacteriol.">
        <title>Complete genome sequences of Desulfosporosinus orientis DSM765T, Desulfosporosinus youngiae DSM17734T, Desulfosporosinus meridiei DSM13257T, and Desulfosporosinus acidiphilus DSM22704T.</title>
        <authorList>
            <person name="Pester M."/>
            <person name="Brambilla E."/>
            <person name="Alazard D."/>
            <person name="Rattei T."/>
            <person name="Weinmaier T."/>
            <person name="Han J."/>
            <person name="Lucas S."/>
            <person name="Lapidus A."/>
            <person name="Cheng J.F."/>
            <person name="Goodwin L."/>
            <person name="Pitluck S."/>
            <person name="Peters L."/>
            <person name="Ovchinnikova G."/>
            <person name="Teshima H."/>
            <person name="Detter J.C."/>
            <person name="Han C.S."/>
            <person name="Tapia R."/>
            <person name="Land M.L."/>
            <person name="Hauser L."/>
            <person name="Kyrpides N.C."/>
            <person name="Ivanova N.N."/>
            <person name="Pagani I."/>
            <person name="Huntmann M."/>
            <person name="Wei C.L."/>
            <person name="Davenport K.W."/>
            <person name="Daligault H."/>
            <person name="Chain P.S."/>
            <person name="Chen A."/>
            <person name="Mavromatis K."/>
            <person name="Markowitz V."/>
            <person name="Szeto E."/>
            <person name="Mikhailova N."/>
            <person name="Pati A."/>
            <person name="Wagner M."/>
            <person name="Woyke T."/>
            <person name="Ollivier B."/>
            <person name="Klenk H.P."/>
            <person name="Spring S."/>
            <person name="Loy A."/>
        </authorList>
    </citation>
    <scope>NUCLEOTIDE SEQUENCE [LARGE SCALE GENOMIC DNA]</scope>
    <source>
        <strain evidence="4">DSM 22704 / JCM 16185 / SJ4</strain>
    </source>
</reference>
<keyword evidence="2" id="KW-0472">Membrane</keyword>
<sequence length="610" mass="67253">MKRISVLILTLLILFNVLGGPVWAAETIPSGASSTTSSSSGGSFIGDLPILGQIYNGVNDVKTSVSSVVDFFQNFDPGKIINDWMKQTLSDFLRPIVSWAEQNAAEYSYVNKDDPSFTWWELLVILALALMLYATLRMAGQVMAGKRPAGDVLISFGLILWVFLSIWVTNLMVYARNHITYILLDWMVGQHWLSPDALQTTAQFIVPDLSKAIMANQDAVSAILAFLLGGLIILAFEFVQALVYGVWLLLVIGSPFFTMMTTLASDFAPFMSYISGLVRTLIASIIMTVSWGLQGYIYQSQTDTVLQVILQAIVVAISVIVLWTFWWKFIETEILGMLSRPVQTVKGQAASSAGSKLQTAGKAASILGAITGSSKLATAGHKMQTAGDVITEQGESIKLQTSRSPVRHHDLLSRVTENHFRQESASNDSTSASNQRNGFKTTFKGPFTKPPVMDGSTKSPGSPDQSLDSRLDRIEQRIIPEDVHEHFQEVSMPGGGTFYKYEGPMSEDIAEQLKEKGVPVHSFDDSWAVDTPHEKLAKYTVSQTLRGRKRYWVHRDNDTGDPEAKGENYITVDDYGISHVATKPPKFGLNMGIWRKNRKKPGDKTSGGKE</sequence>
<feature type="transmembrane region" description="Helical" evidence="2">
    <location>
        <begin position="148"/>
        <end position="168"/>
    </location>
</feature>
<feature type="transmembrane region" description="Helical" evidence="2">
    <location>
        <begin position="246"/>
        <end position="264"/>
    </location>
</feature>
<keyword evidence="2" id="KW-0812">Transmembrane</keyword>
<dbReference type="KEGG" id="dai:Desaci_1447"/>
<feature type="compositionally biased region" description="Basic and acidic residues" evidence="1">
    <location>
        <begin position="600"/>
        <end position="610"/>
    </location>
</feature>
<feature type="transmembrane region" description="Helical" evidence="2">
    <location>
        <begin position="117"/>
        <end position="136"/>
    </location>
</feature>
<name>I4D3U0_DESAJ</name>
<feature type="region of interest" description="Disordered" evidence="1">
    <location>
        <begin position="591"/>
        <end position="610"/>
    </location>
</feature>
<evidence type="ECO:0000256" key="1">
    <source>
        <dbReference type="SAM" id="MobiDB-lite"/>
    </source>
</evidence>
<dbReference type="EMBL" id="CP003639">
    <property type="protein sequence ID" value="AFM40464.1"/>
    <property type="molecule type" value="Genomic_DNA"/>
</dbReference>
<dbReference type="HOGENOM" id="CLU_447405_0_0_9"/>
<accession>I4D3U0</accession>
<feature type="compositionally biased region" description="Polar residues" evidence="1">
    <location>
        <begin position="456"/>
        <end position="466"/>
    </location>
</feature>
<evidence type="ECO:0008006" key="5">
    <source>
        <dbReference type="Google" id="ProtNLM"/>
    </source>
</evidence>
<dbReference type="Proteomes" id="UP000002892">
    <property type="component" value="Chromosome"/>
</dbReference>
<dbReference type="STRING" id="646529.Desaci_1447"/>
<dbReference type="RefSeq" id="WP_014826471.1">
    <property type="nucleotide sequence ID" value="NC_018068.1"/>
</dbReference>
<dbReference type="OrthoDB" id="1792592at2"/>
<dbReference type="AlphaFoldDB" id="I4D3U0"/>
<feature type="compositionally biased region" description="Polar residues" evidence="1">
    <location>
        <begin position="423"/>
        <end position="440"/>
    </location>
</feature>
<gene>
    <name evidence="3" type="ordered locus">Desaci_1447</name>
</gene>
<protein>
    <recommendedName>
        <fullName evidence="5">TrbL/VirB6 plasmid conjugal transfer protein</fullName>
    </recommendedName>
</protein>
<evidence type="ECO:0000256" key="2">
    <source>
        <dbReference type="SAM" id="Phobius"/>
    </source>
</evidence>
<proteinExistence type="predicted"/>
<keyword evidence="2" id="KW-1133">Transmembrane helix</keyword>
<evidence type="ECO:0000313" key="3">
    <source>
        <dbReference type="EMBL" id="AFM40464.1"/>
    </source>
</evidence>
<feature type="transmembrane region" description="Helical" evidence="2">
    <location>
        <begin position="219"/>
        <end position="239"/>
    </location>
</feature>
<organism evidence="3 4">
    <name type="scientific">Desulfosporosinus acidiphilus (strain DSM 22704 / JCM 16185 / SJ4)</name>
    <dbReference type="NCBI Taxonomy" id="646529"/>
    <lineage>
        <taxon>Bacteria</taxon>
        <taxon>Bacillati</taxon>
        <taxon>Bacillota</taxon>
        <taxon>Clostridia</taxon>
        <taxon>Eubacteriales</taxon>
        <taxon>Desulfitobacteriaceae</taxon>
        <taxon>Desulfosporosinus</taxon>
    </lineage>
</organism>
<feature type="region of interest" description="Disordered" evidence="1">
    <location>
        <begin position="417"/>
        <end position="468"/>
    </location>
</feature>
<feature type="transmembrane region" description="Helical" evidence="2">
    <location>
        <begin position="270"/>
        <end position="293"/>
    </location>
</feature>
<feature type="transmembrane region" description="Helical" evidence="2">
    <location>
        <begin position="305"/>
        <end position="327"/>
    </location>
</feature>
<evidence type="ECO:0000313" key="4">
    <source>
        <dbReference type="Proteomes" id="UP000002892"/>
    </source>
</evidence>
<keyword evidence="4" id="KW-1185">Reference proteome</keyword>